<comment type="function">
    <text evidence="17 19">Catalyzes the conversion of GTP to 2,5-diamino-6-ribosylamino-4(3H)-pyrimidinone 5'-phosphate (DARP), formate and pyrophosphate.</text>
</comment>
<evidence type="ECO:0000256" key="14">
    <source>
        <dbReference type="ARBA" id="ARBA00023211"/>
    </source>
</evidence>
<dbReference type="Pfam" id="PF00925">
    <property type="entry name" value="GTP_cyclohydro2"/>
    <property type="match status" value="1"/>
</dbReference>
<keyword evidence="10 19" id="KW-0378">Hydrolase</keyword>
<comment type="cofactor">
    <cofactor evidence="19">
        <name>Mg(2+)</name>
        <dbReference type="ChEBI" id="CHEBI:18420"/>
    </cofactor>
    <cofactor evidence="19">
        <name>Mn(2+)</name>
        <dbReference type="ChEBI" id="CHEBI:29035"/>
    </cofactor>
    <text evidence="19">Binds 2 divalent metal cations per subunit. Magnesium or manganese.</text>
</comment>
<feature type="binding site" evidence="19">
    <location>
        <begin position="138"/>
        <end position="142"/>
    </location>
    <ligand>
        <name>D-ribulose 5-phosphate</name>
        <dbReference type="ChEBI" id="CHEBI:58121"/>
    </ligand>
</feature>
<accession>A0A942TIK5</accession>
<evidence type="ECO:0000256" key="2">
    <source>
        <dbReference type="ARBA" id="ARBA00001936"/>
    </source>
</evidence>
<feature type="domain" description="GTP cyclohydrolase II" evidence="20">
    <location>
        <begin position="206"/>
        <end position="371"/>
    </location>
</feature>
<dbReference type="EC" id="4.1.99.12" evidence="19"/>
<comment type="similarity">
    <text evidence="6 19">In the N-terminal section; belongs to the DHBP synthase family.</text>
</comment>
<evidence type="ECO:0000256" key="11">
    <source>
        <dbReference type="ARBA" id="ARBA00022833"/>
    </source>
</evidence>
<dbReference type="SUPFAM" id="SSF55821">
    <property type="entry name" value="YrdC/RibB"/>
    <property type="match status" value="1"/>
</dbReference>
<dbReference type="GO" id="GO:0009231">
    <property type="term" value="P:riboflavin biosynthetic process"/>
    <property type="evidence" value="ECO:0007669"/>
    <property type="project" value="UniProtKB-UniRule"/>
</dbReference>
<organism evidence="21 22">
    <name type="scientific">Lederbergia citri</name>
    <dbReference type="NCBI Taxonomy" id="2833580"/>
    <lineage>
        <taxon>Bacteria</taxon>
        <taxon>Bacillati</taxon>
        <taxon>Bacillota</taxon>
        <taxon>Bacilli</taxon>
        <taxon>Bacillales</taxon>
        <taxon>Bacillaceae</taxon>
        <taxon>Lederbergia</taxon>
    </lineage>
</organism>
<keyword evidence="12 19" id="KW-0460">Magnesium</keyword>
<feature type="binding site" evidence="19">
    <location>
        <position position="268"/>
    </location>
    <ligand>
        <name>Zn(2+)</name>
        <dbReference type="ChEBI" id="CHEBI:29105"/>
        <note>catalytic</note>
    </ligand>
</feature>
<comment type="caution">
    <text evidence="19">Lacks conserved residue(s) required for the propagation of feature annotation.</text>
</comment>
<evidence type="ECO:0000256" key="13">
    <source>
        <dbReference type="ARBA" id="ARBA00023134"/>
    </source>
</evidence>
<evidence type="ECO:0000313" key="21">
    <source>
        <dbReference type="EMBL" id="MBS4196747.1"/>
    </source>
</evidence>
<dbReference type="InterPro" id="IPR017945">
    <property type="entry name" value="DHBP_synth_RibB-like_a/b_dom"/>
</dbReference>
<comment type="cofactor">
    <cofactor evidence="2">
        <name>Mn(2+)</name>
        <dbReference type="ChEBI" id="CHEBI:29035"/>
    </cofactor>
</comment>
<feature type="site" description="Essential for DHBP synthase activity" evidence="19">
    <location>
        <position position="162"/>
    </location>
</feature>
<comment type="pathway">
    <text evidence="4 19">Cofactor biosynthesis; riboflavin biosynthesis; 5-amino-6-(D-ribitylamino)uracil from GTP: step 1/4.</text>
</comment>
<dbReference type="RefSeq" id="WP_213125966.1">
    <property type="nucleotide sequence ID" value="NZ_JAGYPG010000003.1"/>
</dbReference>
<keyword evidence="22" id="KW-1185">Reference proteome</keyword>
<dbReference type="InterPro" id="IPR016299">
    <property type="entry name" value="Riboflavin_synth_RibBA"/>
</dbReference>
<feature type="binding site" evidence="19">
    <location>
        <position position="141"/>
    </location>
    <ligand>
        <name>Mg(2+)</name>
        <dbReference type="ChEBI" id="CHEBI:18420"/>
        <label>2</label>
    </ligand>
</feature>
<evidence type="ECO:0000256" key="10">
    <source>
        <dbReference type="ARBA" id="ARBA00022801"/>
    </source>
</evidence>
<evidence type="ECO:0000256" key="18">
    <source>
        <dbReference type="ARBA" id="ARBA00049295"/>
    </source>
</evidence>
<evidence type="ECO:0000256" key="4">
    <source>
        <dbReference type="ARBA" id="ARBA00004853"/>
    </source>
</evidence>
<dbReference type="Pfam" id="PF00926">
    <property type="entry name" value="DHBP_synthase"/>
    <property type="match status" value="1"/>
</dbReference>
<feature type="region of interest" description="DHBP synthase" evidence="19">
    <location>
        <begin position="1"/>
        <end position="199"/>
    </location>
</feature>
<keyword evidence="7 19" id="KW-0686">Riboflavin biosynthesis</keyword>
<dbReference type="Proteomes" id="UP000681414">
    <property type="component" value="Unassembled WGS sequence"/>
</dbReference>
<evidence type="ECO:0000256" key="5">
    <source>
        <dbReference type="ARBA" id="ARBA00004904"/>
    </source>
</evidence>
<dbReference type="InterPro" id="IPR032677">
    <property type="entry name" value="GTP_cyclohydro_II"/>
</dbReference>
<feature type="active site" description="Nucleophile; for GTP cyclohydrolase activity" evidence="19">
    <location>
        <position position="329"/>
    </location>
</feature>
<evidence type="ECO:0000256" key="6">
    <source>
        <dbReference type="ARBA" id="ARBA00005520"/>
    </source>
</evidence>
<reference evidence="21 22" key="1">
    <citation type="submission" date="2021-05" db="EMBL/GenBank/DDBJ databases">
        <title>Novel Bacillus species.</title>
        <authorList>
            <person name="Liu G."/>
        </authorList>
    </citation>
    <scope>NUCLEOTIDE SEQUENCE [LARGE SCALE GENOMIC DNA]</scope>
    <source>
        <strain evidence="22">FJAT-49780</strain>
    </source>
</reference>
<gene>
    <name evidence="19" type="primary">ribBA</name>
    <name evidence="21" type="ORF">KHA97_16985</name>
</gene>
<feature type="region of interest" description="GTP cyclohydrolase II" evidence="19">
    <location>
        <begin position="200"/>
        <end position="396"/>
    </location>
</feature>
<comment type="catalytic activity">
    <reaction evidence="18 19">
        <text>GTP + 4 H2O = 2,5-diamino-6-hydroxy-4-(5-phosphoribosylamino)-pyrimidine + formate + 2 phosphate + 3 H(+)</text>
        <dbReference type="Rhea" id="RHEA:23704"/>
        <dbReference type="ChEBI" id="CHEBI:15377"/>
        <dbReference type="ChEBI" id="CHEBI:15378"/>
        <dbReference type="ChEBI" id="CHEBI:15740"/>
        <dbReference type="ChEBI" id="CHEBI:37565"/>
        <dbReference type="ChEBI" id="CHEBI:43474"/>
        <dbReference type="ChEBI" id="CHEBI:58614"/>
        <dbReference type="EC" id="3.5.4.25"/>
    </reaction>
</comment>
<feature type="binding site" evidence="19">
    <location>
        <position position="355"/>
    </location>
    <ligand>
        <name>GTP</name>
        <dbReference type="ChEBI" id="CHEBI:37565"/>
    </ligand>
</feature>
<feature type="binding site" evidence="19">
    <location>
        <position position="266"/>
    </location>
    <ligand>
        <name>Zn(2+)</name>
        <dbReference type="ChEBI" id="CHEBI:29105"/>
        <note>catalytic</note>
    </ligand>
</feature>
<dbReference type="PIRSF" id="PIRSF001259">
    <property type="entry name" value="RibA"/>
    <property type="match status" value="1"/>
</dbReference>
<protein>
    <recommendedName>
        <fullName evidence="19">Riboflavin biosynthesis protein RibBA</fullName>
    </recommendedName>
    <domain>
        <recommendedName>
            <fullName evidence="19">3,4-dihydroxy-2-butanone 4-phosphate synthase</fullName>
            <shortName evidence="19">DHBP synthase</shortName>
            <ecNumber evidence="19">4.1.99.12</ecNumber>
        </recommendedName>
    </domain>
    <domain>
        <recommendedName>
            <fullName evidence="19">GTP cyclohydrolase-2</fullName>
            <ecNumber evidence="19">3.5.4.25</ecNumber>
        </recommendedName>
        <alternativeName>
            <fullName evidence="19">GTP cyclohydrolase II</fullName>
        </alternativeName>
    </domain>
</protein>
<feature type="binding site" evidence="19">
    <location>
        <position position="350"/>
    </location>
    <ligand>
        <name>GTP</name>
        <dbReference type="ChEBI" id="CHEBI:37565"/>
    </ligand>
</feature>
<evidence type="ECO:0000256" key="16">
    <source>
        <dbReference type="ARBA" id="ARBA00023268"/>
    </source>
</evidence>
<comment type="catalytic activity">
    <reaction evidence="1 19">
        <text>D-ribulose 5-phosphate = (2S)-2-hydroxy-3-oxobutyl phosphate + formate + H(+)</text>
        <dbReference type="Rhea" id="RHEA:18457"/>
        <dbReference type="ChEBI" id="CHEBI:15378"/>
        <dbReference type="ChEBI" id="CHEBI:15740"/>
        <dbReference type="ChEBI" id="CHEBI:58121"/>
        <dbReference type="ChEBI" id="CHEBI:58830"/>
        <dbReference type="EC" id="4.1.99.12"/>
    </reaction>
</comment>
<evidence type="ECO:0000256" key="9">
    <source>
        <dbReference type="ARBA" id="ARBA00022741"/>
    </source>
</evidence>
<feature type="binding site" evidence="19">
    <location>
        <begin position="293"/>
        <end position="295"/>
    </location>
    <ligand>
        <name>GTP</name>
        <dbReference type="ChEBI" id="CHEBI:37565"/>
    </ligand>
</feature>
<evidence type="ECO:0000256" key="1">
    <source>
        <dbReference type="ARBA" id="ARBA00000141"/>
    </source>
</evidence>
<dbReference type="Gene3D" id="3.90.870.10">
    <property type="entry name" value="DHBP synthase"/>
    <property type="match status" value="1"/>
</dbReference>
<dbReference type="CDD" id="cd00641">
    <property type="entry name" value="GTP_cyclohydro2"/>
    <property type="match status" value="1"/>
</dbReference>
<keyword evidence="11 19" id="KW-0862">Zinc</keyword>
<dbReference type="PANTHER" id="PTHR21327:SF18">
    <property type="entry name" value="3,4-DIHYDROXY-2-BUTANONE 4-PHOSPHATE SYNTHASE"/>
    <property type="match status" value="1"/>
</dbReference>
<feature type="binding site" evidence="19">
    <location>
        <position position="31"/>
    </location>
    <ligand>
        <name>D-ribulose 5-phosphate</name>
        <dbReference type="ChEBI" id="CHEBI:58121"/>
    </ligand>
</feature>
<keyword evidence="15 19" id="KW-0456">Lyase</keyword>
<feature type="binding site" evidence="19">
    <location>
        <position position="27"/>
    </location>
    <ligand>
        <name>Mg(2+)</name>
        <dbReference type="ChEBI" id="CHEBI:18420"/>
        <label>1</label>
    </ligand>
</feature>
<dbReference type="GO" id="GO:0000287">
    <property type="term" value="F:magnesium ion binding"/>
    <property type="evidence" value="ECO:0007669"/>
    <property type="project" value="UniProtKB-UniRule"/>
</dbReference>
<dbReference type="GO" id="GO:0005525">
    <property type="term" value="F:GTP binding"/>
    <property type="evidence" value="ECO:0007669"/>
    <property type="project" value="UniProtKB-KW"/>
</dbReference>
<evidence type="ECO:0000256" key="15">
    <source>
        <dbReference type="ARBA" id="ARBA00023239"/>
    </source>
</evidence>
<feature type="binding site" evidence="19">
    <location>
        <begin position="250"/>
        <end position="254"/>
    </location>
    <ligand>
        <name>GTP</name>
        <dbReference type="ChEBI" id="CHEBI:37565"/>
    </ligand>
</feature>
<evidence type="ECO:0000259" key="20">
    <source>
        <dbReference type="Pfam" id="PF00925"/>
    </source>
</evidence>
<evidence type="ECO:0000313" key="22">
    <source>
        <dbReference type="Proteomes" id="UP000681414"/>
    </source>
</evidence>
<dbReference type="EC" id="3.5.4.25" evidence="19"/>
<dbReference type="FunFam" id="3.40.50.10990:FF:000001">
    <property type="entry name" value="Riboflavin biosynthesis protein RibBA"/>
    <property type="match status" value="1"/>
</dbReference>
<dbReference type="GO" id="GO:0005829">
    <property type="term" value="C:cytosol"/>
    <property type="evidence" value="ECO:0007669"/>
    <property type="project" value="TreeGrafter"/>
</dbReference>
<dbReference type="PANTHER" id="PTHR21327">
    <property type="entry name" value="GTP CYCLOHYDROLASE II-RELATED"/>
    <property type="match status" value="1"/>
</dbReference>
<feature type="binding site" evidence="19">
    <location>
        <position position="162"/>
    </location>
    <ligand>
        <name>D-ribulose 5-phosphate</name>
        <dbReference type="ChEBI" id="CHEBI:58121"/>
    </ligand>
</feature>
<feature type="binding site" evidence="19">
    <location>
        <position position="271"/>
    </location>
    <ligand>
        <name>GTP</name>
        <dbReference type="ChEBI" id="CHEBI:37565"/>
    </ligand>
</feature>
<dbReference type="FunFam" id="3.90.870.10:FF:000001">
    <property type="entry name" value="Riboflavin biosynthesis protein RibBA"/>
    <property type="match status" value="1"/>
</dbReference>
<feature type="site" description="Essential for DHBP synthase activity" evidence="19">
    <location>
        <position position="124"/>
    </location>
</feature>
<comment type="pathway">
    <text evidence="5 19">Cofactor biosynthesis; riboflavin biosynthesis; 2-hydroxy-3-oxobutyl phosphate from D-ribulose 5-phosphate: step 1/1.</text>
</comment>
<evidence type="ECO:0000256" key="8">
    <source>
        <dbReference type="ARBA" id="ARBA00022723"/>
    </source>
</evidence>
<dbReference type="InterPro" id="IPR000422">
    <property type="entry name" value="DHBP_synthase_RibB"/>
</dbReference>
<dbReference type="HAMAP" id="MF_01283">
    <property type="entry name" value="RibBA"/>
    <property type="match status" value="1"/>
</dbReference>
<dbReference type="NCBIfam" id="TIGR00506">
    <property type="entry name" value="ribB"/>
    <property type="match status" value="1"/>
</dbReference>
<dbReference type="InterPro" id="IPR000926">
    <property type="entry name" value="RibA"/>
</dbReference>
<dbReference type="HAMAP" id="MF_00179">
    <property type="entry name" value="RibA"/>
    <property type="match status" value="1"/>
</dbReference>
<dbReference type="GO" id="GO:0008686">
    <property type="term" value="F:3,4-dihydroxy-2-butanone-4-phosphate synthase activity"/>
    <property type="evidence" value="ECO:0007669"/>
    <property type="project" value="UniProtKB-UniRule"/>
</dbReference>
<comment type="caution">
    <text evidence="21">The sequence shown here is derived from an EMBL/GenBank/DDBJ whole genome shotgun (WGS) entry which is preliminary data.</text>
</comment>
<dbReference type="Gene3D" id="3.40.50.10990">
    <property type="entry name" value="GTP cyclohydrolase II"/>
    <property type="match status" value="1"/>
</dbReference>
<feature type="binding site" evidence="19">
    <location>
        <position position="27"/>
    </location>
    <ligand>
        <name>Mg(2+)</name>
        <dbReference type="ChEBI" id="CHEBI:18420"/>
        <label>2</label>
    </ligand>
</feature>
<dbReference type="InterPro" id="IPR036144">
    <property type="entry name" value="RibA-like_sf"/>
</dbReference>
<evidence type="ECO:0000256" key="7">
    <source>
        <dbReference type="ARBA" id="ARBA00022619"/>
    </source>
</evidence>
<comment type="similarity">
    <text evidence="19">In the C-terminal section; belongs to the GTP cyclohydrolase II family.</text>
</comment>
<feature type="binding site" evidence="19">
    <location>
        <position position="255"/>
    </location>
    <ligand>
        <name>Zn(2+)</name>
        <dbReference type="ChEBI" id="CHEBI:29105"/>
        <note>catalytic</note>
    </ligand>
</feature>
<feature type="binding site" evidence="19">
    <location>
        <begin position="26"/>
        <end position="27"/>
    </location>
    <ligand>
        <name>D-ribulose 5-phosphate</name>
        <dbReference type="ChEBI" id="CHEBI:58121"/>
    </ligand>
</feature>
<dbReference type="NCBIfam" id="NF006803">
    <property type="entry name" value="PRK09311.1"/>
    <property type="match status" value="1"/>
</dbReference>
<dbReference type="EMBL" id="JAGYPG010000003">
    <property type="protein sequence ID" value="MBS4196747.1"/>
    <property type="molecule type" value="Genomic_DNA"/>
</dbReference>
<name>A0A942TIK5_9BACI</name>
<evidence type="ECO:0000256" key="12">
    <source>
        <dbReference type="ARBA" id="ARBA00022842"/>
    </source>
</evidence>
<comment type="cofactor">
    <cofactor evidence="19">
        <name>Zn(2+)</name>
        <dbReference type="ChEBI" id="CHEBI:29105"/>
    </cofactor>
    <text evidence="19">Binds 1 zinc ion per subunit.</text>
</comment>
<dbReference type="GO" id="GO:0008270">
    <property type="term" value="F:zinc ion binding"/>
    <property type="evidence" value="ECO:0007669"/>
    <property type="project" value="UniProtKB-UniRule"/>
</dbReference>
<dbReference type="SUPFAM" id="SSF142695">
    <property type="entry name" value="RibA-like"/>
    <property type="match status" value="1"/>
</dbReference>
<evidence type="ECO:0000256" key="17">
    <source>
        <dbReference type="ARBA" id="ARBA00043932"/>
    </source>
</evidence>
<evidence type="ECO:0000256" key="19">
    <source>
        <dbReference type="HAMAP-Rule" id="MF_01283"/>
    </source>
</evidence>
<keyword evidence="14 19" id="KW-0464">Manganese</keyword>
<keyword evidence="8 19" id="KW-0479">Metal-binding</keyword>
<dbReference type="NCBIfam" id="TIGR00505">
    <property type="entry name" value="ribA"/>
    <property type="match status" value="1"/>
</dbReference>
<keyword evidence="16 19" id="KW-0511">Multifunctional enzyme</keyword>
<dbReference type="GO" id="GO:0030145">
    <property type="term" value="F:manganese ion binding"/>
    <property type="evidence" value="ECO:0007669"/>
    <property type="project" value="UniProtKB-UniRule"/>
</dbReference>
<comment type="function">
    <text evidence="3 19">Catalyzes the conversion of D-ribulose 5-phosphate to formate and 3,4-dihydroxy-2-butanone 4-phosphate.</text>
</comment>
<keyword evidence="13 19" id="KW-0342">GTP-binding</keyword>
<feature type="binding site" evidence="19">
    <location>
        <position position="315"/>
    </location>
    <ligand>
        <name>GTP</name>
        <dbReference type="ChEBI" id="CHEBI:37565"/>
    </ligand>
</feature>
<dbReference type="HAMAP" id="MF_00180">
    <property type="entry name" value="RibB"/>
    <property type="match status" value="1"/>
</dbReference>
<evidence type="ECO:0000256" key="3">
    <source>
        <dbReference type="ARBA" id="ARBA00002284"/>
    </source>
</evidence>
<keyword evidence="9 19" id="KW-0547">Nucleotide-binding</keyword>
<dbReference type="NCBIfam" id="NF001591">
    <property type="entry name" value="PRK00393.1"/>
    <property type="match status" value="1"/>
</dbReference>
<proteinExistence type="inferred from homology"/>
<sequence>MFNTIEEAIDDLKKGKIIIVVDDENRENEGDFLVLADYATPENINFMAKYGRGLICTPITEQLAKRLKLNPMVDVNTDNHQTAFTISIDHKNTKTGISAFERSETIAQLLNSESIGKDFRRPGHVFPLVAKENGVLERQGHTEAAVDFSKLCGASPVGVICEIMSDNGEMARVPELIKMAKEFNMKLVTIKDLVTYRYKHDQLVNREASVKLPTSFGEFQMIGYSNEIDGKEHVAIVKGSAAKSEAPLVRIHSECLTGDIFHSKRCDCGPQLVQALAMIEEAGRGVILYMSQEGRGIGLINKLKTYELQEQGYDTVEANVKLGFPPEMREYGLCAQMLRDLGISRVRLMTNNPEKIESLTRYGIEVVERVPIEIPAVEENEQYLMTKKEKMNHILA</sequence>
<dbReference type="GO" id="GO:0003935">
    <property type="term" value="F:GTP cyclohydrolase II activity"/>
    <property type="evidence" value="ECO:0007669"/>
    <property type="project" value="UniProtKB-UniRule"/>
</dbReference>
<dbReference type="AlphaFoldDB" id="A0A942TIK5"/>